<comment type="subcellular location">
    <subcellularLocation>
        <location evidence="1">Cell membrane</location>
        <topology evidence="1">Multi-pass membrane protein</topology>
    </subcellularLocation>
</comment>
<gene>
    <name evidence="7" type="ORF">UBAL3_92050105</name>
</gene>
<feature type="transmembrane region" description="Helical" evidence="6">
    <location>
        <begin position="156"/>
        <end position="184"/>
    </location>
</feature>
<reference evidence="7 8" key="1">
    <citation type="journal article" date="2009" name="Appl. Environ. Microbiol.">
        <title>Community genomic and proteomic analyses of chemoautotrophic iron-oxidizing "Leptospirillum rubarum" (Group II) and "Leptospirillum ferrodiazotrophum" (Group III) bacteria in acid mine drainage biofilms.</title>
        <authorList>
            <person name="Goltsman D.S."/>
            <person name="Denef V.J."/>
            <person name="Singer S.W."/>
            <person name="VerBerkmoes N.C."/>
            <person name="Lefsrud M."/>
            <person name="Mueller R.S."/>
            <person name="Dick G.J."/>
            <person name="Sun C.L."/>
            <person name="Wheeler K.E."/>
            <person name="Zemla A."/>
            <person name="Baker B.J."/>
            <person name="Hauser L."/>
            <person name="Land M."/>
            <person name="Shah M.B."/>
            <person name="Thelen M.P."/>
            <person name="Hettich R.L."/>
            <person name="Banfield J.F."/>
        </authorList>
    </citation>
    <scope>NUCLEOTIDE SEQUENCE [LARGE SCALE GENOMIC DNA]</scope>
</reference>
<dbReference type="Gene3D" id="1.20.1250.20">
    <property type="entry name" value="MFS general substrate transporter like domains"/>
    <property type="match status" value="1"/>
</dbReference>
<proteinExistence type="predicted"/>
<evidence type="ECO:0000313" key="8">
    <source>
        <dbReference type="Proteomes" id="UP000009374"/>
    </source>
</evidence>
<dbReference type="GO" id="GO:0005886">
    <property type="term" value="C:plasma membrane"/>
    <property type="evidence" value="ECO:0007669"/>
    <property type="project" value="UniProtKB-SubCell"/>
</dbReference>
<dbReference type="InterPro" id="IPR011701">
    <property type="entry name" value="MFS"/>
</dbReference>
<organism evidence="7 8">
    <name type="scientific">Leptospirillum ferrodiazotrophum</name>
    <dbReference type="NCBI Taxonomy" id="412449"/>
    <lineage>
        <taxon>Bacteria</taxon>
        <taxon>Pseudomonadati</taxon>
        <taxon>Nitrospirota</taxon>
        <taxon>Nitrospiria</taxon>
        <taxon>Nitrospirales</taxon>
        <taxon>Nitrospiraceae</taxon>
        <taxon>Leptospirillum</taxon>
    </lineage>
</organism>
<feature type="transmembrane region" description="Helical" evidence="6">
    <location>
        <begin position="346"/>
        <end position="366"/>
    </location>
</feature>
<feature type="transmembrane region" description="Helical" evidence="6">
    <location>
        <begin position="228"/>
        <end position="250"/>
    </location>
</feature>
<feature type="transmembrane region" description="Helical" evidence="6">
    <location>
        <begin position="35"/>
        <end position="59"/>
    </location>
</feature>
<name>C6HX23_9BACT</name>
<dbReference type="Proteomes" id="UP000009374">
    <property type="component" value="Unassembled WGS sequence"/>
</dbReference>
<dbReference type="EMBL" id="GG693873">
    <property type="protein sequence ID" value="EES52733.1"/>
    <property type="molecule type" value="Genomic_DNA"/>
</dbReference>
<evidence type="ECO:0000256" key="4">
    <source>
        <dbReference type="ARBA" id="ARBA00022989"/>
    </source>
</evidence>
<evidence type="ECO:0000256" key="1">
    <source>
        <dbReference type="ARBA" id="ARBA00004651"/>
    </source>
</evidence>
<evidence type="ECO:0000256" key="2">
    <source>
        <dbReference type="ARBA" id="ARBA00022475"/>
    </source>
</evidence>
<keyword evidence="3 6" id="KW-0812">Transmembrane</keyword>
<evidence type="ECO:0000256" key="5">
    <source>
        <dbReference type="ARBA" id="ARBA00023136"/>
    </source>
</evidence>
<feature type="transmembrane region" description="Helical" evidence="6">
    <location>
        <begin position="256"/>
        <end position="277"/>
    </location>
</feature>
<feature type="transmembrane region" description="Helical" evidence="6">
    <location>
        <begin position="80"/>
        <end position="99"/>
    </location>
</feature>
<dbReference type="AlphaFoldDB" id="C6HX23"/>
<dbReference type="GO" id="GO:0022857">
    <property type="term" value="F:transmembrane transporter activity"/>
    <property type="evidence" value="ECO:0007669"/>
    <property type="project" value="InterPro"/>
</dbReference>
<keyword evidence="5 6" id="KW-0472">Membrane</keyword>
<keyword evidence="8" id="KW-1185">Reference proteome</keyword>
<evidence type="ECO:0000256" key="6">
    <source>
        <dbReference type="SAM" id="Phobius"/>
    </source>
</evidence>
<keyword evidence="4 6" id="KW-1133">Transmembrane helix</keyword>
<dbReference type="Pfam" id="PF07690">
    <property type="entry name" value="MFS_1"/>
    <property type="match status" value="1"/>
</dbReference>
<evidence type="ECO:0000256" key="3">
    <source>
        <dbReference type="ARBA" id="ARBA00022692"/>
    </source>
</evidence>
<dbReference type="InterPro" id="IPR036259">
    <property type="entry name" value="MFS_trans_sf"/>
</dbReference>
<keyword evidence="2" id="KW-1003">Cell membrane</keyword>
<protein>
    <submittedName>
        <fullName evidence="7">Probable transporter protein</fullName>
    </submittedName>
</protein>
<accession>C6HX23</accession>
<evidence type="ECO:0000313" key="7">
    <source>
        <dbReference type="EMBL" id="EES52733.1"/>
    </source>
</evidence>
<dbReference type="SUPFAM" id="SSF103473">
    <property type="entry name" value="MFS general substrate transporter"/>
    <property type="match status" value="1"/>
</dbReference>
<dbReference type="PANTHER" id="PTHR42688:SF1">
    <property type="entry name" value="BLR5212 PROTEIN"/>
    <property type="match status" value="1"/>
</dbReference>
<dbReference type="PANTHER" id="PTHR42688">
    <property type="entry name" value="CONSERVED PROTEIN"/>
    <property type="match status" value="1"/>
</dbReference>
<feature type="transmembrane region" description="Helical" evidence="6">
    <location>
        <begin position="312"/>
        <end position="334"/>
    </location>
</feature>
<feature type="transmembrane region" description="Helical" evidence="6">
    <location>
        <begin position="289"/>
        <end position="306"/>
    </location>
</feature>
<sequence length="406" mass="42507">MTFPRESAPRRNSLPLLFGLTSLFADMTYELAHVLLPGLLLVLGGTAVSAAVMESLADLARIGGFFLSGRLGTSPRGQSLLVRAGYGTTIVATVLFSLATSSGEIVLLKCLSWFGKGLRGPARDTLLTEALPSSLHASAFGTVRALDQTGGFLGPMAALVLAGSLSISSMIALSALPGLLCIIFSVIATAQAQKVVASGPATDRPLSNEPFFSPAIQSRLALSPIRRYFLGGLLLRAGLLPATLLMFRFAPTEGRFTITATGFLLSSLATIVGNLLIARKILSGSPRTLFLLSALLLPVSALLLSPSHVLPAGYMAAMILWGAGEAFATVGLKVRGAALWPSEMRSRGFALFEILAALFSLLLWPIEAHLWNIGESLASMGLVAFMGASGGLFLALARDEASPRLP</sequence>
<dbReference type="InterPro" id="IPR052425">
    <property type="entry name" value="Uncharacterized_MFS-type"/>
</dbReference>
<feature type="transmembrane region" description="Helical" evidence="6">
    <location>
        <begin position="378"/>
        <end position="397"/>
    </location>
</feature>